<keyword evidence="3" id="KW-1185">Reference proteome</keyword>
<evidence type="ECO:0000256" key="1">
    <source>
        <dbReference type="SAM" id="MobiDB-lite"/>
    </source>
</evidence>
<proteinExistence type="predicted"/>
<gene>
    <name evidence="2" type="ORF">EVAR_52943_1</name>
</gene>
<accession>A0A4C1XTE2</accession>
<evidence type="ECO:0000313" key="3">
    <source>
        <dbReference type="Proteomes" id="UP000299102"/>
    </source>
</evidence>
<sequence>MDFTHEGFQGANEQPSHRRVDGHHCQWTPSTPGESLENLCPFKDSLLLKTPSLGIPLVNQNVGKKNRPGVKVMSSPR</sequence>
<dbReference type="Proteomes" id="UP000299102">
    <property type="component" value="Unassembled WGS sequence"/>
</dbReference>
<reference evidence="2 3" key="1">
    <citation type="journal article" date="2019" name="Commun. Biol.">
        <title>The bagworm genome reveals a unique fibroin gene that provides high tensile strength.</title>
        <authorList>
            <person name="Kono N."/>
            <person name="Nakamura H."/>
            <person name="Ohtoshi R."/>
            <person name="Tomita M."/>
            <person name="Numata K."/>
            <person name="Arakawa K."/>
        </authorList>
    </citation>
    <scope>NUCLEOTIDE SEQUENCE [LARGE SCALE GENOMIC DNA]</scope>
</reference>
<dbReference type="EMBL" id="BGZK01000940">
    <property type="protein sequence ID" value="GBP65814.1"/>
    <property type="molecule type" value="Genomic_DNA"/>
</dbReference>
<evidence type="ECO:0000313" key="2">
    <source>
        <dbReference type="EMBL" id="GBP65814.1"/>
    </source>
</evidence>
<comment type="caution">
    <text evidence="2">The sequence shown here is derived from an EMBL/GenBank/DDBJ whole genome shotgun (WGS) entry which is preliminary data.</text>
</comment>
<feature type="region of interest" description="Disordered" evidence="1">
    <location>
        <begin position="1"/>
        <end position="34"/>
    </location>
</feature>
<feature type="compositionally biased region" description="Basic and acidic residues" evidence="1">
    <location>
        <begin position="15"/>
        <end position="24"/>
    </location>
</feature>
<name>A0A4C1XTE2_EUMVA</name>
<organism evidence="2 3">
    <name type="scientific">Eumeta variegata</name>
    <name type="common">Bagworm moth</name>
    <name type="synonym">Eumeta japonica</name>
    <dbReference type="NCBI Taxonomy" id="151549"/>
    <lineage>
        <taxon>Eukaryota</taxon>
        <taxon>Metazoa</taxon>
        <taxon>Ecdysozoa</taxon>
        <taxon>Arthropoda</taxon>
        <taxon>Hexapoda</taxon>
        <taxon>Insecta</taxon>
        <taxon>Pterygota</taxon>
        <taxon>Neoptera</taxon>
        <taxon>Endopterygota</taxon>
        <taxon>Lepidoptera</taxon>
        <taxon>Glossata</taxon>
        <taxon>Ditrysia</taxon>
        <taxon>Tineoidea</taxon>
        <taxon>Psychidae</taxon>
        <taxon>Oiketicinae</taxon>
        <taxon>Eumeta</taxon>
    </lineage>
</organism>
<dbReference type="AlphaFoldDB" id="A0A4C1XTE2"/>
<protein>
    <submittedName>
        <fullName evidence="2">Uncharacterized protein</fullName>
    </submittedName>
</protein>